<evidence type="ECO:0000313" key="3">
    <source>
        <dbReference type="Proteomes" id="UP000067708"/>
    </source>
</evidence>
<dbReference type="STRING" id="529884.Rhola_00003040"/>
<reference evidence="2 3" key="1">
    <citation type="journal article" date="2014" name="Int. J. Syst. Evol. Microbiol.">
        <title>Rhodoluna lacicola gen. nov., sp. nov., a planktonic freshwater bacterium with stream-lined genome.</title>
        <authorList>
            <person name="Hahn M."/>
            <person name="Schmidt J."/>
            <person name="Taipale S.J."/>
            <person name="Doolittle W.F."/>
            <person name="Koll U."/>
        </authorList>
    </citation>
    <scope>NUCLEOTIDE SEQUENCE [LARGE SCALE GENOMIC DNA]</scope>
    <source>
        <strain evidence="2 3">MWH-Ta8</strain>
    </source>
</reference>
<dbReference type="KEGG" id="rla:Rhola_00003040"/>
<keyword evidence="3" id="KW-1185">Reference proteome</keyword>
<name>A0A060JEZ8_9MICO</name>
<evidence type="ECO:0000313" key="2">
    <source>
        <dbReference type="EMBL" id="AIC47127.1"/>
    </source>
</evidence>
<dbReference type="OrthoDB" id="9907087at2"/>
<dbReference type="RefSeq" id="WP_038501915.1">
    <property type="nucleotide sequence ID" value="NZ_CP007490.1"/>
</dbReference>
<gene>
    <name evidence="2" type="ORF">Rhola_00003040</name>
</gene>
<evidence type="ECO:0000256" key="1">
    <source>
        <dbReference type="SAM" id="Phobius"/>
    </source>
</evidence>
<proteinExistence type="predicted"/>
<dbReference type="Proteomes" id="UP000067708">
    <property type="component" value="Chromosome"/>
</dbReference>
<keyword evidence="1" id="KW-0472">Membrane</keyword>
<protein>
    <submittedName>
        <fullName evidence="2">Uncharacterized protein</fullName>
    </submittedName>
</protein>
<keyword evidence="1" id="KW-1133">Transmembrane helix</keyword>
<dbReference type="AlphaFoldDB" id="A0A060JEZ8"/>
<dbReference type="EMBL" id="CP007490">
    <property type="protein sequence ID" value="AIC47127.1"/>
    <property type="molecule type" value="Genomic_DNA"/>
</dbReference>
<sequence length="154" mass="16240">MVQPSSVKRWAALLLVATLVGFAPVFHALCIAPMSDAHGSSMSHTMADGTTFTAPSIDQMEESHSVELATQAASSVEIVTSAPELFLGDSRGQGGNLITIGPLLAYLLLGILLLVMRPKLLVVARQVRQIIRPPAFALRVPASVNVVALGISRT</sequence>
<dbReference type="HOGENOM" id="CLU_1702869_0_0_11"/>
<keyword evidence="1" id="KW-0812">Transmembrane</keyword>
<feature type="transmembrane region" description="Helical" evidence="1">
    <location>
        <begin position="97"/>
        <end position="116"/>
    </location>
</feature>
<organism evidence="2 3">
    <name type="scientific">Rhodoluna lacicola</name>
    <dbReference type="NCBI Taxonomy" id="529884"/>
    <lineage>
        <taxon>Bacteria</taxon>
        <taxon>Bacillati</taxon>
        <taxon>Actinomycetota</taxon>
        <taxon>Actinomycetes</taxon>
        <taxon>Micrococcales</taxon>
        <taxon>Microbacteriaceae</taxon>
        <taxon>Luna cluster</taxon>
        <taxon>Luna-1 subcluster</taxon>
        <taxon>Rhodoluna</taxon>
    </lineage>
</organism>
<accession>A0A060JEZ8</accession>